<name>A0A7W7LFK8_STRNE</name>
<organism evidence="1 2">
    <name type="scientific">Streptomyces netropsis</name>
    <name type="common">Streptoverticillium netropsis</name>
    <dbReference type="NCBI Taxonomy" id="55404"/>
    <lineage>
        <taxon>Bacteria</taxon>
        <taxon>Bacillati</taxon>
        <taxon>Actinomycetota</taxon>
        <taxon>Actinomycetes</taxon>
        <taxon>Kitasatosporales</taxon>
        <taxon>Streptomycetaceae</taxon>
        <taxon>Streptomyces</taxon>
    </lineage>
</organism>
<dbReference type="AlphaFoldDB" id="A0A7W7LFK8"/>
<comment type="caution">
    <text evidence="1">The sequence shown here is derived from an EMBL/GenBank/DDBJ whole genome shotgun (WGS) entry which is preliminary data.</text>
</comment>
<sequence>MDARASVDGIFPERFWTYLTSEVMPKARDIVHPFESAHTKEISVEITTPTTDAATLGRLLDYIDFQFRWALSIEPLLGEDAAYARAIGFPFRICPANFKDGMFQVVSIEVGSLRAKLMATSEATTVLMGALASVAVTFTAVTGMSPYEFFVERPSQSTSVQAPAPPEPGKDQVDPFCFSPAPFEITVDINLSDGESVRVIAKVPAGNPVNSDSIYAESMRTAAIARAD</sequence>
<dbReference type="RefSeq" id="WP_184737667.1">
    <property type="nucleotide sequence ID" value="NZ_BMRW01000012.1"/>
</dbReference>
<evidence type="ECO:0000313" key="2">
    <source>
        <dbReference type="Proteomes" id="UP000556436"/>
    </source>
</evidence>
<proteinExistence type="predicted"/>
<gene>
    <name evidence="1" type="ORF">FHS38_005395</name>
</gene>
<dbReference type="EMBL" id="JACHJG010000013">
    <property type="protein sequence ID" value="MBB4889320.1"/>
    <property type="molecule type" value="Genomic_DNA"/>
</dbReference>
<evidence type="ECO:0000313" key="1">
    <source>
        <dbReference type="EMBL" id="MBB4889320.1"/>
    </source>
</evidence>
<accession>A0A7W7LFK8</accession>
<reference evidence="1 2" key="1">
    <citation type="submission" date="2020-08" db="EMBL/GenBank/DDBJ databases">
        <title>Genomic Encyclopedia of Type Strains, Phase III (KMG-III): the genomes of soil and plant-associated and newly described type strains.</title>
        <authorList>
            <person name="Whitman W."/>
        </authorList>
    </citation>
    <scope>NUCLEOTIDE SEQUENCE [LARGE SCALE GENOMIC DNA]</scope>
    <source>
        <strain evidence="1 2">CECT 3265</strain>
    </source>
</reference>
<keyword evidence="2" id="KW-1185">Reference proteome</keyword>
<dbReference type="Proteomes" id="UP000556436">
    <property type="component" value="Unassembled WGS sequence"/>
</dbReference>
<protein>
    <submittedName>
        <fullName evidence="1">Uncharacterized protein</fullName>
    </submittedName>
</protein>